<feature type="region of interest" description="Disordered" evidence="1">
    <location>
        <begin position="1"/>
        <end position="97"/>
    </location>
</feature>
<dbReference type="PANTHER" id="PTHR40644">
    <property type="entry name" value="UPF0653 PROTEIN C607.02C"/>
    <property type="match status" value="1"/>
</dbReference>
<dbReference type="PANTHER" id="PTHR40644:SF1">
    <property type="entry name" value="UPF0653 PROTEIN C607.02C"/>
    <property type="match status" value="1"/>
</dbReference>
<evidence type="ECO:0000256" key="1">
    <source>
        <dbReference type="SAM" id="MobiDB-lite"/>
    </source>
</evidence>
<gene>
    <name evidence="2" type="ORF">BN869_000003712_1</name>
    <name evidence="3" type="ORF">IM811_010873</name>
</gene>
<accession>A0A0B7JWJ8</accession>
<organism evidence="2">
    <name type="scientific">Bionectria ochroleuca</name>
    <name type="common">Gliocladium roseum</name>
    <dbReference type="NCBI Taxonomy" id="29856"/>
    <lineage>
        <taxon>Eukaryota</taxon>
        <taxon>Fungi</taxon>
        <taxon>Dikarya</taxon>
        <taxon>Ascomycota</taxon>
        <taxon>Pezizomycotina</taxon>
        <taxon>Sordariomycetes</taxon>
        <taxon>Hypocreomycetidae</taxon>
        <taxon>Hypocreales</taxon>
        <taxon>Bionectriaceae</taxon>
        <taxon>Clonostachys</taxon>
    </lineage>
</organism>
<reference evidence="2" key="1">
    <citation type="submission" date="2015-01" db="EMBL/GenBank/DDBJ databases">
        <authorList>
            <person name="Durling Mikael"/>
        </authorList>
    </citation>
    <scope>NUCLEOTIDE SEQUENCE</scope>
</reference>
<proteinExistence type="predicted"/>
<sequence length="290" mass="33044">MPHKHKRKRGDDGDYELPPSQKARALPVKGKPSSTQEPKRKNKKRNKNQDDAPRAFRRLMAVAQGKKFRSGLDNGDRKEPSTQEPEAEPLRIRPGEDMRTFASRVDAALPVSGLTKKAIVKDGKDEQGMKVYRTRKEKKMHKLYDQWRAEESKIQEQREDELELEAEKELENDGVNLNTTSSYILDEPSGGKKKKRGGKDDPWAVLRKRRGEGRIALHDTAQAPPELHKQKTRMLKVTNGATVDVGSIPKSAGSLRRREELQVVRDEIVDTYRKLRVQKHARIMGKASSD</sequence>
<dbReference type="EMBL" id="CDPU01000008">
    <property type="protein sequence ID" value="CEO47657.1"/>
    <property type="molecule type" value="Genomic_DNA"/>
</dbReference>
<feature type="region of interest" description="Disordered" evidence="1">
    <location>
        <begin position="158"/>
        <end position="202"/>
    </location>
</feature>
<dbReference type="EMBL" id="JADCTT010000003">
    <property type="protein sequence ID" value="KAF9755432.1"/>
    <property type="molecule type" value="Genomic_DNA"/>
</dbReference>
<feature type="compositionally biased region" description="Basic and acidic residues" evidence="1">
    <location>
        <begin position="88"/>
        <end position="97"/>
    </location>
</feature>
<protein>
    <recommendedName>
        <fullName evidence="4">Urease accessory protein UreD</fullName>
    </recommendedName>
</protein>
<dbReference type="Proteomes" id="UP000616885">
    <property type="component" value="Unassembled WGS sequence"/>
</dbReference>
<evidence type="ECO:0000313" key="2">
    <source>
        <dbReference type="EMBL" id="CEO47657.1"/>
    </source>
</evidence>
<evidence type="ECO:0008006" key="4">
    <source>
        <dbReference type="Google" id="ProtNLM"/>
    </source>
</evidence>
<dbReference type="AlphaFoldDB" id="A0A0B7JWJ8"/>
<reference evidence="3" key="2">
    <citation type="submission" date="2020-10" db="EMBL/GenBank/DDBJ databases">
        <title>High-Quality Genome Resource of Clonostachys rosea strain S41 by Oxford Nanopore Long-Read Sequencing.</title>
        <authorList>
            <person name="Wang H."/>
        </authorList>
    </citation>
    <scope>NUCLEOTIDE SEQUENCE</scope>
    <source>
        <strain evidence="3">S41</strain>
    </source>
</reference>
<name>A0A0B7JWJ8_BIOOC</name>
<evidence type="ECO:0000313" key="3">
    <source>
        <dbReference type="EMBL" id="KAF9755432.1"/>
    </source>
</evidence>